<dbReference type="GO" id="GO:0006071">
    <property type="term" value="P:glycerol metabolic process"/>
    <property type="evidence" value="ECO:0007669"/>
    <property type="project" value="UniProtKB-KW"/>
</dbReference>
<evidence type="ECO:0000256" key="6">
    <source>
        <dbReference type="ARBA" id="ARBA00023180"/>
    </source>
</evidence>
<dbReference type="FunFam" id="3.20.20.190:FF:000011">
    <property type="entry name" value="Glycerophosphodiester phosphodiesterase GDPDL3"/>
    <property type="match status" value="1"/>
</dbReference>
<dbReference type="InterPro" id="IPR017946">
    <property type="entry name" value="PLC-like_Pdiesterase_TIM-brl"/>
</dbReference>
<proteinExistence type="inferred from homology"/>
<dbReference type="PANTHER" id="PTHR43620:SF7">
    <property type="entry name" value="GLYCEROPHOSPHODIESTER PHOSPHODIESTERASE GDPD5-RELATED"/>
    <property type="match status" value="1"/>
</dbReference>
<dbReference type="Proteomes" id="UP000663760">
    <property type="component" value="Chromosome 13"/>
</dbReference>
<evidence type="ECO:0000256" key="5">
    <source>
        <dbReference type="ARBA" id="ARBA00022801"/>
    </source>
</evidence>
<name>A0A7I8LB44_SPIIN</name>
<comment type="catalytic activity">
    <reaction evidence="7">
        <text>a sn-glycero-3-phosphodiester + H2O = an alcohol + sn-glycerol 3-phosphate + H(+)</text>
        <dbReference type="Rhea" id="RHEA:12969"/>
        <dbReference type="ChEBI" id="CHEBI:15377"/>
        <dbReference type="ChEBI" id="CHEBI:15378"/>
        <dbReference type="ChEBI" id="CHEBI:30879"/>
        <dbReference type="ChEBI" id="CHEBI:57597"/>
        <dbReference type="ChEBI" id="CHEBI:83408"/>
        <dbReference type="EC" id="3.1.4.46"/>
    </reaction>
</comment>
<gene>
    <name evidence="11" type="ORF">SI8410_13017887</name>
</gene>
<dbReference type="CDD" id="cd08603">
    <property type="entry name" value="GDPD_SHV3_repeat_1"/>
    <property type="match status" value="1"/>
</dbReference>
<dbReference type="PANTHER" id="PTHR43620">
    <property type="entry name" value="GLYCEROPHOSPHORYL DIESTER PHOSPHODIESTERASE"/>
    <property type="match status" value="1"/>
</dbReference>
<evidence type="ECO:0000256" key="2">
    <source>
        <dbReference type="ARBA" id="ARBA00012247"/>
    </source>
</evidence>
<evidence type="ECO:0000256" key="9">
    <source>
        <dbReference type="SAM" id="SignalP"/>
    </source>
</evidence>
<dbReference type="AlphaFoldDB" id="A0A7I8LB44"/>
<keyword evidence="5" id="KW-0378">Hydrolase</keyword>
<feature type="chain" id="PRO_5029593195" description="glycerophosphodiester phosphodiesterase" evidence="9">
    <location>
        <begin position="30"/>
        <end position="760"/>
    </location>
</feature>
<dbReference type="PROSITE" id="PS51704">
    <property type="entry name" value="GP_PDE"/>
    <property type="match status" value="2"/>
</dbReference>
<keyword evidence="6" id="KW-0325">Glycoprotein</keyword>
<keyword evidence="12" id="KW-1185">Reference proteome</keyword>
<evidence type="ECO:0000313" key="11">
    <source>
        <dbReference type="EMBL" id="CAA7407209.1"/>
    </source>
</evidence>
<dbReference type="OrthoDB" id="1058301at2759"/>
<keyword evidence="3 9" id="KW-0732">Signal</keyword>
<reference evidence="11" key="1">
    <citation type="submission" date="2020-02" db="EMBL/GenBank/DDBJ databases">
        <authorList>
            <person name="Scholz U."/>
            <person name="Mascher M."/>
            <person name="Fiebig A."/>
        </authorList>
    </citation>
    <scope>NUCLEOTIDE SEQUENCE</scope>
</reference>
<keyword evidence="4" id="KW-0319">Glycerol metabolism</keyword>
<sequence length="760" mass="83476">MPGWELGFCPPWLALVLLVLLRGPAPAAAQRHSRASPWRTLTGDEPLVVARGGISGLFPYSSEAAYSIAKTDSLSSTLLWCDVHLTKDNVGICLPDIKMDNCTDISALYPDEKKDHLLNNVLVSGWFPVDYDMADLTNVTLLQGIYTRTDRFDGQYGIFSVDALYSQFKPPLWLNVPYNTFYSQHNLSMRSYLLSVTRRYIIDYVSSPEVSFLSSVQARLKRSRTRLIFQFLEAALVEQSTNQTYGSLVKNMTFIKTFASGILLPKSYIWPVSADLYLLPYSTIVLDAHKAGLEVFASEFANDNVIPYNYSYDPVAEYISFTDNGVFSVDGILTDFPITASAAIGCFSHTNNNSNPANLSVISHYGASGVYPGCTDLAYQQAIADGADYIDCPVQVTKDGILVCMNSIDLFSGTSVVSSSFGTRRSVIPEIQSGPGVFTFNLTWEDIQKQLKPQISTPEINYTLVRNPLYKNAGNFITLADFLALAKKSSLVGVLIRIEHAAFYAEKLGFSITDSVQGALDDSGFSNQTSLDVIIMSTSSSVLKNLRQETKYRLMYMIDESIGDALGTSIEDIAGFAHSVAVHKESVYPKSAAFILGRTGIVKKLQAANLSVYAYLFMNEFVSQPWDFYSDPTIEINTYFQDAQINGLITDFPRTAVAYRRNLCLNLGKDMPQYMLPVQPAGLLQLLPQDALPPAVPPSPVLTEADIVEPPLPPASPNATISPLDTSSPPPTQPPSAQAWRLSASLPLFFVMIAASLSVI</sequence>
<evidence type="ECO:0000313" key="12">
    <source>
        <dbReference type="Proteomes" id="UP000663760"/>
    </source>
</evidence>
<protein>
    <recommendedName>
        <fullName evidence="2">glycerophosphodiester phosphodiesterase</fullName>
        <ecNumber evidence="2">3.1.4.46</ecNumber>
    </recommendedName>
</protein>
<feature type="domain" description="GP-PDE" evidence="10">
    <location>
        <begin position="359"/>
        <end position="660"/>
    </location>
</feature>
<organism evidence="11 12">
    <name type="scientific">Spirodela intermedia</name>
    <name type="common">Intermediate duckweed</name>
    <dbReference type="NCBI Taxonomy" id="51605"/>
    <lineage>
        <taxon>Eukaryota</taxon>
        <taxon>Viridiplantae</taxon>
        <taxon>Streptophyta</taxon>
        <taxon>Embryophyta</taxon>
        <taxon>Tracheophyta</taxon>
        <taxon>Spermatophyta</taxon>
        <taxon>Magnoliopsida</taxon>
        <taxon>Liliopsida</taxon>
        <taxon>Araceae</taxon>
        <taxon>Lemnoideae</taxon>
        <taxon>Spirodela</taxon>
    </lineage>
</organism>
<dbReference type="GO" id="GO:0006629">
    <property type="term" value="P:lipid metabolic process"/>
    <property type="evidence" value="ECO:0007669"/>
    <property type="project" value="InterPro"/>
</dbReference>
<dbReference type="FunFam" id="3.20.20.190:FF:000013">
    <property type="entry name" value="Glycerophosphodiester phosphodiesterase GDPDL3"/>
    <property type="match status" value="1"/>
</dbReference>
<dbReference type="Gene3D" id="3.20.20.190">
    <property type="entry name" value="Phosphatidylinositol (PI) phosphodiesterase"/>
    <property type="match status" value="2"/>
</dbReference>
<dbReference type="SUPFAM" id="SSF51695">
    <property type="entry name" value="PLC-like phosphodiesterases"/>
    <property type="match status" value="2"/>
</dbReference>
<evidence type="ECO:0000256" key="7">
    <source>
        <dbReference type="ARBA" id="ARBA00047512"/>
    </source>
</evidence>
<evidence type="ECO:0000259" key="10">
    <source>
        <dbReference type="PROSITE" id="PS51704"/>
    </source>
</evidence>
<dbReference type="EC" id="3.1.4.46" evidence="2"/>
<dbReference type="InterPro" id="IPR030395">
    <property type="entry name" value="GP_PDE_dom"/>
</dbReference>
<feature type="signal peptide" evidence="9">
    <location>
        <begin position="1"/>
        <end position="29"/>
    </location>
</feature>
<comment type="similarity">
    <text evidence="1">Belongs to the glycerophosphoryl diester phosphodiesterase family.</text>
</comment>
<evidence type="ECO:0000256" key="8">
    <source>
        <dbReference type="SAM" id="MobiDB-lite"/>
    </source>
</evidence>
<evidence type="ECO:0000256" key="1">
    <source>
        <dbReference type="ARBA" id="ARBA00007277"/>
    </source>
</evidence>
<dbReference type="EMBL" id="LR746276">
    <property type="protein sequence ID" value="CAA7407209.1"/>
    <property type="molecule type" value="Genomic_DNA"/>
</dbReference>
<dbReference type="GO" id="GO:0008889">
    <property type="term" value="F:glycerophosphodiester phosphodiesterase activity"/>
    <property type="evidence" value="ECO:0007669"/>
    <property type="project" value="UniProtKB-EC"/>
</dbReference>
<accession>A0A7I8LB44</accession>
<feature type="domain" description="GP-PDE" evidence="10">
    <location>
        <begin position="46"/>
        <end position="344"/>
    </location>
</feature>
<evidence type="ECO:0000256" key="3">
    <source>
        <dbReference type="ARBA" id="ARBA00022729"/>
    </source>
</evidence>
<feature type="region of interest" description="Disordered" evidence="8">
    <location>
        <begin position="704"/>
        <end position="737"/>
    </location>
</feature>
<evidence type="ECO:0000256" key="4">
    <source>
        <dbReference type="ARBA" id="ARBA00022798"/>
    </source>
</evidence>
<dbReference type="Pfam" id="PF03009">
    <property type="entry name" value="GDPD"/>
    <property type="match status" value="1"/>
</dbReference>